<keyword evidence="1" id="KW-0472">Membrane</keyword>
<evidence type="ECO:0000313" key="2">
    <source>
        <dbReference type="EMBL" id="KAK8771115.1"/>
    </source>
</evidence>
<dbReference type="AlphaFoldDB" id="A0AAQ4E8W4"/>
<proteinExistence type="predicted"/>
<organism evidence="2 3">
    <name type="scientific">Amblyomma americanum</name>
    <name type="common">Lone star tick</name>
    <dbReference type="NCBI Taxonomy" id="6943"/>
    <lineage>
        <taxon>Eukaryota</taxon>
        <taxon>Metazoa</taxon>
        <taxon>Ecdysozoa</taxon>
        <taxon>Arthropoda</taxon>
        <taxon>Chelicerata</taxon>
        <taxon>Arachnida</taxon>
        <taxon>Acari</taxon>
        <taxon>Parasitiformes</taxon>
        <taxon>Ixodida</taxon>
        <taxon>Ixodoidea</taxon>
        <taxon>Ixodidae</taxon>
        <taxon>Amblyomminae</taxon>
        <taxon>Amblyomma</taxon>
    </lineage>
</organism>
<keyword evidence="3" id="KW-1185">Reference proteome</keyword>
<feature type="transmembrane region" description="Helical" evidence="1">
    <location>
        <begin position="52"/>
        <end position="74"/>
    </location>
</feature>
<keyword evidence="1" id="KW-0812">Transmembrane</keyword>
<protein>
    <submittedName>
        <fullName evidence="2">Uncharacterized protein</fullName>
    </submittedName>
</protein>
<dbReference type="EMBL" id="JARKHS020020112">
    <property type="protein sequence ID" value="KAK8771115.1"/>
    <property type="molecule type" value="Genomic_DNA"/>
</dbReference>
<reference evidence="2 3" key="1">
    <citation type="journal article" date="2023" name="Arcadia Sci">
        <title>De novo assembly of a long-read Amblyomma americanum tick genome.</title>
        <authorList>
            <person name="Chou S."/>
            <person name="Poskanzer K.E."/>
            <person name="Rollins M."/>
            <person name="Thuy-Boun P.S."/>
        </authorList>
    </citation>
    <scope>NUCLEOTIDE SEQUENCE [LARGE SCALE GENOMIC DNA]</scope>
    <source>
        <strain evidence="2">F_SG_1</strain>
        <tissue evidence="2">Salivary glands</tissue>
    </source>
</reference>
<comment type="caution">
    <text evidence="2">The sequence shown here is derived from an EMBL/GenBank/DDBJ whole genome shotgun (WGS) entry which is preliminary data.</text>
</comment>
<evidence type="ECO:0000256" key="1">
    <source>
        <dbReference type="SAM" id="Phobius"/>
    </source>
</evidence>
<accession>A0AAQ4E8W4</accession>
<dbReference type="Proteomes" id="UP001321473">
    <property type="component" value="Unassembled WGS sequence"/>
</dbReference>
<sequence>MGKSNSSICGTVGANVAIPEQLYFKHNCDLGGYLLFVLGSVHSVACSVGAPIHIWTIMLGPLSAVSALFVVYLYSSETMHLLMRTWAQWC</sequence>
<name>A0AAQ4E8W4_AMBAM</name>
<keyword evidence="1" id="KW-1133">Transmembrane helix</keyword>
<gene>
    <name evidence="2" type="ORF">V5799_025631</name>
</gene>
<evidence type="ECO:0000313" key="3">
    <source>
        <dbReference type="Proteomes" id="UP001321473"/>
    </source>
</evidence>